<evidence type="ECO:0000313" key="3">
    <source>
        <dbReference type="EMBL" id="SEW15790.1"/>
    </source>
</evidence>
<dbReference type="Pfam" id="PF12508">
    <property type="entry name" value="Transposon_TraM"/>
    <property type="match status" value="1"/>
</dbReference>
<gene>
    <name evidence="3" type="ORF">SAMN04488122_0878</name>
</gene>
<name>A0A1I0PN20_9BACT</name>
<evidence type="ECO:0000313" key="4">
    <source>
        <dbReference type="Proteomes" id="UP000199310"/>
    </source>
</evidence>
<dbReference type="EMBL" id="FOJG01000001">
    <property type="protein sequence ID" value="SEW15790.1"/>
    <property type="molecule type" value="Genomic_DNA"/>
</dbReference>
<protein>
    <submittedName>
        <fullName evidence="3">Bacteroides conjugative transposon TraM protein</fullName>
    </submittedName>
</protein>
<dbReference type="Proteomes" id="UP000199310">
    <property type="component" value="Unassembled WGS sequence"/>
</dbReference>
<keyword evidence="4" id="KW-1185">Reference proteome</keyword>
<reference evidence="4" key="1">
    <citation type="submission" date="2016-10" db="EMBL/GenBank/DDBJ databases">
        <authorList>
            <person name="Varghese N."/>
            <person name="Submissions S."/>
        </authorList>
    </citation>
    <scope>NUCLEOTIDE SEQUENCE [LARGE SCALE GENOMIC DNA]</scope>
    <source>
        <strain evidence="4">DSM 3695</strain>
    </source>
</reference>
<feature type="region of interest" description="Disordered" evidence="1">
    <location>
        <begin position="152"/>
        <end position="172"/>
    </location>
</feature>
<accession>A0A1I0PN20</accession>
<sequence>MGDTNKPRRSRKILLPFLALPFCAMLFYAFGGGKGADDQQEQLPAGLNGTLPGAQFEDQSGRLSPDKLSLYNQVEQDSADRRSQENRDAYSIFNLHTDEDSVQETQRPGMVTSPFSSQEQDQGADLAHQQAEGKIEKLDSRLQKIQAAIDDAEKDTAPSSLQQDREPQEQSSLELEKLEALMASMGDQQGENAELMKMDGMIDKLLDVQHPDRVRNRLKEASKNNKGQVYPVHVLPQAASRQYFGADSIYRGDTVVPVSASKGDEAFFYGNDKAGDGELPTENEGIQAVVHRSQIVSSNASIRFRLQQPIYVAGHFIPKGAQIYGECNLNGERLAVTITSIRYGNLQLPVRLTVYDYDGYPGIRINGSMNRDASKEASDQAIQSVALSSIDPSIGAQAAAAGIESAKRLLSKKVTLVKVTVKSEYPVLLKSDNN</sequence>
<dbReference type="InterPro" id="IPR022187">
    <property type="entry name" value="Conjug_transposon_TraM"/>
</dbReference>
<dbReference type="AlphaFoldDB" id="A0A1I0PN20"/>
<organism evidence="3 4">
    <name type="scientific">Chitinophaga arvensicola</name>
    <dbReference type="NCBI Taxonomy" id="29529"/>
    <lineage>
        <taxon>Bacteria</taxon>
        <taxon>Pseudomonadati</taxon>
        <taxon>Bacteroidota</taxon>
        <taxon>Chitinophagia</taxon>
        <taxon>Chitinophagales</taxon>
        <taxon>Chitinophagaceae</taxon>
        <taxon>Chitinophaga</taxon>
    </lineage>
</organism>
<dbReference type="NCBIfam" id="TIGR03779">
    <property type="entry name" value="Bac_Flav_CT_M"/>
    <property type="match status" value="1"/>
</dbReference>
<feature type="domain" description="Conjugative transposon TraM C-terminal" evidence="2">
    <location>
        <begin position="286"/>
        <end position="430"/>
    </location>
</feature>
<evidence type="ECO:0000256" key="1">
    <source>
        <dbReference type="SAM" id="MobiDB-lite"/>
    </source>
</evidence>
<feature type="compositionally biased region" description="Basic and acidic residues" evidence="1">
    <location>
        <begin position="163"/>
        <end position="172"/>
    </location>
</feature>
<dbReference type="STRING" id="29529.SAMN04488122_0878"/>
<evidence type="ECO:0000259" key="2">
    <source>
        <dbReference type="Pfam" id="PF12508"/>
    </source>
</evidence>
<dbReference type="InterPro" id="IPR055407">
    <property type="entry name" value="TraM_C"/>
</dbReference>
<proteinExistence type="predicted"/>
<dbReference type="RefSeq" id="WP_177192039.1">
    <property type="nucleotide sequence ID" value="NZ_FOJG01000001.1"/>
</dbReference>
<feature type="region of interest" description="Disordered" evidence="1">
    <location>
        <begin position="96"/>
        <end position="131"/>
    </location>
</feature>